<reference evidence="9" key="2">
    <citation type="journal article" date="2022" name="Elife">
        <title>Obligate sexual reproduction of a homothallic fungus closely related to the Cryptococcus pathogenic species complex.</title>
        <authorList>
            <person name="Passer A.R."/>
            <person name="Clancey S.A."/>
            <person name="Shea T."/>
            <person name="David-Palma M."/>
            <person name="Averette A.F."/>
            <person name="Boekhout T."/>
            <person name="Porcel B.M."/>
            <person name="Nowrousian M."/>
            <person name="Cuomo C.A."/>
            <person name="Sun S."/>
            <person name="Heitman J."/>
            <person name="Coelho M.A."/>
        </authorList>
    </citation>
    <scope>NUCLEOTIDE SEQUENCE</scope>
    <source>
        <strain evidence="9">CBS 7841</strain>
    </source>
</reference>
<evidence type="ECO:0000256" key="5">
    <source>
        <dbReference type="ARBA" id="ARBA00022839"/>
    </source>
</evidence>
<gene>
    <name evidence="9" type="ORF">L203_105303</name>
</gene>
<reference evidence="9" key="3">
    <citation type="submission" date="2024-01" db="EMBL/GenBank/DDBJ databases">
        <authorList>
            <person name="Coelho M.A."/>
            <person name="David-Palma M."/>
            <person name="Shea T."/>
            <person name="Sun S."/>
            <person name="Cuomo C.A."/>
            <person name="Heitman J."/>
        </authorList>
    </citation>
    <scope>NUCLEOTIDE SEQUENCE</scope>
    <source>
        <strain evidence="9">CBS 7841</strain>
    </source>
</reference>
<dbReference type="CDD" id="cd06145">
    <property type="entry name" value="REX1_like"/>
    <property type="match status" value="1"/>
</dbReference>
<reference evidence="9" key="1">
    <citation type="submission" date="2016-06" db="EMBL/GenBank/DDBJ databases">
        <authorList>
            <person name="Cuomo C."/>
            <person name="Litvintseva A."/>
            <person name="Heitman J."/>
            <person name="Chen Y."/>
            <person name="Sun S."/>
            <person name="Springer D."/>
            <person name="Dromer F."/>
            <person name="Young S."/>
            <person name="Zeng Q."/>
            <person name="Chapman S."/>
            <person name="Gujja S."/>
            <person name="Saif S."/>
            <person name="Birren B."/>
        </authorList>
    </citation>
    <scope>NUCLEOTIDE SEQUENCE</scope>
    <source>
        <strain evidence="9">CBS 7841</strain>
    </source>
</reference>
<keyword evidence="5" id="KW-0269">Exonuclease</keyword>
<dbReference type="AlphaFoldDB" id="A0AAJ8JX30"/>
<feature type="compositionally biased region" description="Basic and acidic residues" evidence="7">
    <location>
        <begin position="23"/>
        <end position="34"/>
    </location>
</feature>
<dbReference type="GO" id="GO:0003676">
    <property type="term" value="F:nucleic acid binding"/>
    <property type="evidence" value="ECO:0007669"/>
    <property type="project" value="InterPro"/>
</dbReference>
<feature type="domain" description="Exonuclease" evidence="8">
    <location>
        <begin position="300"/>
        <end position="464"/>
    </location>
</feature>
<dbReference type="InterPro" id="IPR013520">
    <property type="entry name" value="Ribonucl_H"/>
</dbReference>
<organism evidence="9 10">
    <name type="scientific">Cryptococcus depauperatus CBS 7841</name>
    <dbReference type="NCBI Taxonomy" id="1295531"/>
    <lineage>
        <taxon>Eukaryota</taxon>
        <taxon>Fungi</taxon>
        <taxon>Dikarya</taxon>
        <taxon>Basidiomycota</taxon>
        <taxon>Agaricomycotina</taxon>
        <taxon>Tremellomycetes</taxon>
        <taxon>Tremellales</taxon>
        <taxon>Cryptococcaceae</taxon>
        <taxon>Cryptococcus</taxon>
    </lineage>
</organism>
<evidence type="ECO:0000259" key="8">
    <source>
        <dbReference type="SMART" id="SM00479"/>
    </source>
</evidence>
<dbReference type="SUPFAM" id="SSF53098">
    <property type="entry name" value="Ribonuclease H-like"/>
    <property type="match status" value="1"/>
</dbReference>
<dbReference type="KEGG" id="cdep:91089512"/>
<name>A0AAJ8JX30_9TREE</name>
<evidence type="ECO:0000256" key="4">
    <source>
        <dbReference type="ARBA" id="ARBA00022801"/>
    </source>
</evidence>
<dbReference type="GeneID" id="91089512"/>
<dbReference type="InterPro" id="IPR047021">
    <property type="entry name" value="REXO1/3/4-like"/>
</dbReference>
<dbReference type="Gene3D" id="3.30.420.10">
    <property type="entry name" value="Ribonuclease H-like superfamily/Ribonuclease H"/>
    <property type="match status" value="1"/>
</dbReference>
<dbReference type="Proteomes" id="UP000094043">
    <property type="component" value="Chromosome 6"/>
</dbReference>
<keyword evidence="4" id="KW-0378">Hydrolase</keyword>
<evidence type="ECO:0000313" key="10">
    <source>
        <dbReference type="Proteomes" id="UP000094043"/>
    </source>
</evidence>
<dbReference type="GO" id="GO:0005634">
    <property type="term" value="C:nucleus"/>
    <property type="evidence" value="ECO:0007669"/>
    <property type="project" value="UniProtKB-SubCell"/>
</dbReference>
<evidence type="ECO:0000256" key="7">
    <source>
        <dbReference type="SAM" id="MobiDB-lite"/>
    </source>
</evidence>
<evidence type="ECO:0000256" key="3">
    <source>
        <dbReference type="ARBA" id="ARBA00022722"/>
    </source>
</evidence>
<keyword evidence="6" id="KW-0539">Nucleus</keyword>
<dbReference type="FunFam" id="3.30.420.10:FF:000031">
    <property type="entry name" value="RNA exonuclease 1"/>
    <property type="match status" value="1"/>
</dbReference>
<proteinExistence type="inferred from homology"/>
<dbReference type="Pfam" id="PF00929">
    <property type="entry name" value="RNase_T"/>
    <property type="match status" value="1"/>
</dbReference>
<accession>A0AAJ8JX30</accession>
<comment type="similarity">
    <text evidence="2">Belongs to the REXO1/REXO3 family.</text>
</comment>
<protein>
    <recommendedName>
        <fullName evidence="8">Exonuclease domain-containing protein</fullName>
    </recommendedName>
</protein>
<dbReference type="InterPro" id="IPR034922">
    <property type="entry name" value="REX1-like_exo"/>
</dbReference>
<comment type="subcellular location">
    <subcellularLocation>
        <location evidence="1">Nucleus</location>
    </subcellularLocation>
</comment>
<dbReference type="RefSeq" id="XP_066070768.1">
    <property type="nucleotide sequence ID" value="XM_066214671.1"/>
</dbReference>
<feature type="compositionally biased region" description="Low complexity" evidence="7">
    <location>
        <begin position="1"/>
        <end position="10"/>
    </location>
</feature>
<dbReference type="GO" id="GO:0004527">
    <property type="term" value="F:exonuclease activity"/>
    <property type="evidence" value="ECO:0007669"/>
    <property type="project" value="UniProtKB-KW"/>
</dbReference>
<dbReference type="PANTHER" id="PTHR12801">
    <property type="entry name" value="RNA EXONUCLEASE REXO1 / RECO3 FAMILY MEMBER-RELATED"/>
    <property type="match status" value="1"/>
</dbReference>
<dbReference type="GO" id="GO:0010629">
    <property type="term" value="P:negative regulation of gene expression"/>
    <property type="evidence" value="ECO:0007669"/>
    <property type="project" value="UniProtKB-ARBA"/>
</dbReference>
<dbReference type="InterPro" id="IPR012337">
    <property type="entry name" value="RNaseH-like_sf"/>
</dbReference>
<dbReference type="SMART" id="SM00479">
    <property type="entry name" value="EXOIII"/>
    <property type="match status" value="1"/>
</dbReference>
<evidence type="ECO:0000256" key="2">
    <source>
        <dbReference type="ARBA" id="ARBA00006357"/>
    </source>
</evidence>
<keyword evidence="10" id="KW-1185">Reference proteome</keyword>
<keyword evidence="3" id="KW-0540">Nuclease</keyword>
<sequence length="653" mass="72992">MSSASPASSSSKRKTPPEISEDEFTRIPTREEKRKQKKVAKHKPSFQYNIQDLRYGKKVTIAHIRDLLLYILVNAQKPQWIHVENKSFISHTVVLYIPGLLPAHLGLNPNVTKSSMPFSLSPDSAESTVEDLTQSTSSSKVPSMSELFTYGCPTRAPGDKTKMHSPINQLLMSPMPDSVKKQIDEETQRLHQSASTLGRHLPLMFLLTPNQMIDNNYSLPSYLPKGNSIVIPGSEKWQLPEQLMQKLSGSHDAPSIDSLSANSGAVAITNSAKSVKGNTRKGDWVETAEAQNPPDNGIYPVLAIDCEMVVSNDGDELARVSVVDFESGQTVFDHFVKPPLEITDYRTRWSGITADLLRTATHTVASIQQCLLLGETPIITPHTILLGHSLECDLNALRIRHPLCIDTALIYKHPRGPPFKPGLKWLAQKWLNKEIQASEEGHDSVEDAKACVDLLRMKMEYGPEFGNSMNNMEPIVERLNRYTINSPKGKTSAYCDYGNPRWLYGNKATTAISCSDDEEVWTAVRQHVKSHDFVFARLMDLARVQGWDNGDPTLTVDSENTLEQALTRFDTLLTSLHSSLPPNTALILVTGHSSPLAMLDLTRRRQRWEQLIKTNGSLEGIEADDRWLTQDDRSLEQSVEEAKEGMAFFRVKT</sequence>
<feature type="region of interest" description="Disordered" evidence="7">
    <location>
        <begin position="1"/>
        <end position="42"/>
    </location>
</feature>
<evidence type="ECO:0000256" key="6">
    <source>
        <dbReference type="ARBA" id="ARBA00023242"/>
    </source>
</evidence>
<dbReference type="PANTHER" id="PTHR12801:SF115">
    <property type="entry name" value="FI18136P1-RELATED"/>
    <property type="match status" value="1"/>
</dbReference>
<evidence type="ECO:0000256" key="1">
    <source>
        <dbReference type="ARBA" id="ARBA00004123"/>
    </source>
</evidence>
<dbReference type="InterPro" id="IPR036397">
    <property type="entry name" value="RNaseH_sf"/>
</dbReference>
<dbReference type="EMBL" id="CP143789">
    <property type="protein sequence ID" value="WVN90068.1"/>
    <property type="molecule type" value="Genomic_DNA"/>
</dbReference>
<evidence type="ECO:0000313" key="9">
    <source>
        <dbReference type="EMBL" id="WVN90068.1"/>
    </source>
</evidence>